<dbReference type="EMBL" id="BMAU01021361">
    <property type="protein sequence ID" value="GFY22659.1"/>
    <property type="molecule type" value="Genomic_DNA"/>
</dbReference>
<gene>
    <name evidence="2" type="ORF">TNCV_2179201</name>
</gene>
<sequence>MVSLGHPSLPPTDLGGLDDEEASPGMRLLHRFSTGLFQGHINFAYPEIGVGSRLRVLTEYFFFRIRKCRSVFKWYRKQSDILSNTRKFIQCISERLPHATRQGLTTPRLENPTSRAQLLQVISKFEERYSARETQGSRKNYNERRYWDVRRNSPDDHRNRNWRDEAVLDRHNDRRDNYRSTYGNITQKNRFNQGFEHRYRNNRRDHRFENSGGRNQLRNRGLSESFNRGDRR</sequence>
<feature type="region of interest" description="Disordered" evidence="1">
    <location>
        <begin position="175"/>
        <end position="232"/>
    </location>
</feature>
<evidence type="ECO:0000256" key="1">
    <source>
        <dbReference type="SAM" id="MobiDB-lite"/>
    </source>
</evidence>
<comment type="caution">
    <text evidence="2">The sequence shown here is derived from an EMBL/GenBank/DDBJ whole genome shotgun (WGS) entry which is preliminary data.</text>
</comment>
<name>A0A8X6VUG2_TRICX</name>
<evidence type="ECO:0000313" key="3">
    <source>
        <dbReference type="Proteomes" id="UP000887159"/>
    </source>
</evidence>
<reference evidence="2" key="1">
    <citation type="submission" date="2020-08" db="EMBL/GenBank/DDBJ databases">
        <title>Multicomponent nature underlies the extraordinary mechanical properties of spider dragline silk.</title>
        <authorList>
            <person name="Kono N."/>
            <person name="Nakamura H."/>
            <person name="Mori M."/>
            <person name="Yoshida Y."/>
            <person name="Ohtoshi R."/>
            <person name="Malay A.D."/>
            <person name="Moran D.A.P."/>
            <person name="Tomita M."/>
            <person name="Numata K."/>
            <person name="Arakawa K."/>
        </authorList>
    </citation>
    <scope>NUCLEOTIDE SEQUENCE</scope>
</reference>
<keyword evidence="3" id="KW-1185">Reference proteome</keyword>
<dbReference type="AlphaFoldDB" id="A0A8X6VUG2"/>
<evidence type="ECO:0000313" key="2">
    <source>
        <dbReference type="EMBL" id="GFY22659.1"/>
    </source>
</evidence>
<protein>
    <submittedName>
        <fullName evidence="2">Uncharacterized protein</fullName>
    </submittedName>
</protein>
<dbReference type="Proteomes" id="UP000887159">
    <property type="component" value="Unassembled WGS sequence"/>
</dbReference>
<feature type="compositionally biased region" description="Polar residues" evidence="1">
    <location>
        <begin position="212"/>
        <end position="226"/>
    </location>
</feature>
<organism evidence="2 3">
    <name type="scientific">Trichonephila clavipes</name>
    <name type="common">Golden silk orbweaver</name>
    <name type="synonym">Nephila clavipes</name>
    <dbReference type="NCBI Taxonomy" id="2585209"/>
    <lineage>
        <taxon>Eukaryota</taxon>
        <taxon>Metazoa</taxon>
        <taxon>Ecdysozoa</taxon>
        <taxon>Arthropoda</taxon>
        <taxon>Chelicerata</taxon>
        <taxon>Arachnida</taxon>
        <taxon>Araneae</taxon>
        <taxon>Araneomorphae</taxon>
        <taxon>Entelegynae</taxon>
        <taxon>Araneoidea</taxon>
        <taxon>Nephilidae</taxon>
        <taxon>Trichonephila</taxon>
    </lineage>
</organism>
<accession>A0A8X6VUG2</accession>
<feature type="compositionally biased region" description="Polar residues" evidence="1">
    <location>
        <begin position="179"/>
        <end position="192"/>
    </location>
</feature>
<proteinExistence type="predicted"/>